<dbReference type="PROSITE" id="PS01124">
    <property type="entry name" value="HTH_ARAC_FAMILY_2"/>
    <property type="match status" value="1"/>
</dbReference>
<evidence type="ECO:0000256" key="1">
    <source>
        <dbReference type="ARBA" id="ARBA00023015"/>
    </source>
</evidence>
<dbReference type="InterPro" id="IPR018060">
    <property type="entry name" value="HTH_AraC"/>
</dbReference>
<evidence type="ECO:0000256" key="3">
    <source>
        <dbReference type="ARBA" id="ARBA00023163"/>
    </source>
</evidence>
<dbReference type="OrthoDB" id="9799345at2"/>
<accession>A0A542DNM6</accession>
<dbReference type="GO" id="GO:0043565">
    <property type="term" value="F:sequence-specific DNA binding"/>
    <property type="evidence" value="ECO:0007669"/>
    <property type="project" value="InterPro"/>
</dbReference>
<organism evidence="5 6">
    <name type="scientific">Amycolatopsis cihanbeyliensis</name>
    <dbReference type="NCBI Taxonomy" id="1128664"/>
    <lineage>
        <taxon>Bacteria</taxon>
        <taxon>Bacillati</taxon>
        <taxon>Actinomycetota</taxon>
        <taxon>Actinomycetes</taxon>
        <taxon>Pseudonocardiales</taxon>
        <taxon>Pseudonocardiaceae</taxon>
        <taxon>Amycolatopsis</taxon>
    </lineage>
</organism>
<dbReference type="GO" id="GO:0003700">
    <property type="term" value="F:DNA-binding transcription factor activity"/>
    <property type="evidence" value="ECO:0007669"/>
    <property type="project" value="InterPro"/>
</dbReference>
<dbReference type="Pfam" id="PF12833">
    <property type="entry name" value="HTH_18"/>
    <property type="match status" value="1"/>
</dbReference>
<keyword evidence="6" id="KW-1185">Reference proteome</keyword>
<dbReference type="RefSeq" id="WP_142000222.1">
    <property type="nucleotide sequence ID" value="NZ_VFML01000001.1"/>
</dbReference>
<dbReference type="InterPro" id="IPR050204">
    <property type="entry name" value="AraC_XylS_family_regulators"/>
</dbReference>
<feature type="domain" description="HTH araC/xylS-type" evidence="4">
    <location>
        <begin position="216"/>
        <end position="317"/>
    </location>
</feature>
<comment type="caution">
    <text evidence="5">The sequence shown here is derived from an EMBL/GenBank/DDBJ whole genome shotgun (WGS) entry which is preliminary data.</text>
</comment>
<evidence type="ECO:0000313" key="5">
    <source>
        <dbReference type="EMBL" id="TQJ04565.1"/>
    </source>
</evidence>
<dbReference type="Gene3D" id="1.10.10.60">
    <property type="entry name" value="Homeodomain-like"/>
    <property type="match status" value="1"/>
</dbReference>
<keyword evidence="1" id="KW-0805">Transcription regulation</keyword>
<dbReference type="InterPro" id="IPR035418">
    <property type="entry name" value="AraC-bd_2"/>
</dbReference>
<keyword evidence="2" id="KW-0238">DNA-binding</keyword>
<reference evidence="5 6" key="1">
    <citation type="submission" date="2019-06" db="EMBL/GenBank/DDBJ databases">
        <title>Sequencing the genomes of 1000 actinobacteria strains.</title>
        <authorList>
            <person name="Klenk H.-P."/>
        </authorList>
    </citation>
    <scope>NUCLEOTIDE SEQUENCE [LARGE SCALE GENOMIC DNA]</scope>
    <source>
        <strain evidence="5 6">DSM 45679</strain>
    </source>
</reference>
<evidence type="ECO:0000259" key="4">
    <source>
        <dbReference type="PROSITE" id="PS01124"/>
    </source>
</evidence>
<dbReference type="InterPro" id="IPR018062">
    <property type="entry name" value="HTH_AraC-typ_CS"/>
</dbReference>
<proteinExistence type="predicted"/>
<dbReference type="EMBL" id="VFML01000001">
    <property type="protein sequence ID" value="TQJ04565.1"/>
    <property type="molecule type" value="Genomic_DNA"/>
</dbReference>
<keyword evidence="3" id="KW-0804">Transcription</keyword>
<dbReference type="Pfam" id="PF14525">
    <property type="entry name" value="AraC_binding_2"/>
    <property type="match status" value="1"/>
</dbReference>
<dbReference type="SMART" id="SM00342">
    <property type="entry name" value="HTH_ARAC"/>
    <property type="match status" value="1"/>
</dbReference>
<gene>
    <name evidence="5" type="ORF">FB471_4364</name>
</gene>
<dbReference type="AlphaFoldDB" id="A0A542DNM6"/>
<evidence type="ECO:0000313" key="6">
    <source>
        <dbReference type="Proteomes" id="UP000320876"/>
    </source>
</evidence>
<dbReference type="Proteomes" id="UP000320876">
    <property type="component" value="Unassembled WGS sequence"/>
</dbReference>
<dbReference type="PANTHER" id="PTHR46796:SF6">
    <property type="entry name" value="ARAC SUBFAMILY"/>
    <property type="match status" value="1"/>
</dbReference>
<evidence type="ECO:0000256" key="2">
    <source>
        <dbReference type="ARBA" id="ARBA00023125"/>
    </source>
</evidence>
<name>A0A542DNM6_AMYCI</name>
<dbReference type="InterPro" id="IPR009057">
    <property type="entry name" value="Homeodomain-like_sf"/>
</dbReference>
<dbReference type="InterPro" id="IPR020449">
    <property type="entry name" value="Tscrpt_reg_AraC-type_HTH"/>
</dbReference>
<protein>
    <submittedName>
        <fullName evidence="5">AraC family transcriptional regulator</fullName>
    </submittedName>
</protein>
<dbReference type="PRINTS" id="PR00032">
    <property type="entry name" value="HTHARAC"/>
</dbReference>
<dbReference type="SUPFAM" id="SSF46689">
    <property type="entry name" value="Homeodomain-like"/>
    <property type="match status" value="1"/>
</dbReference>
<dbReference type="PANTHER" id="PTHR46796">
    <property type="entry name" value="HTH-TYPE TRANSCRIPTIONAL ACTIVATOR RHAS-RELATED"/>
    <property type="match status" value="1"/>
</dbReference>
<sequence>MPVPAVSTISKVSTRSVPPAERIDFWQEYNRQALVGLTVSPYSEQGLLASQANLRMGALRLADIAGNEHVIERTPGMCRALPKDSVFASLLLSGEAVFLHRGGSFAMKAGDLALYDTRRSYLFGFSAPMHQVLVDIPREIFAEYCLPGGLTAPMRFTASSAAERPALTALRSALGQLAAGRPITAEADRGTLELVGSLIAGRLGGTPSGGRSALLVLAKDFIERRLTDPALCAGQVAAQLGISARHLSRVFAPEEVTPARYILLRRLAKAAEQLADPGSRDSTVADIAYHWGFASQAHFTRVFRDQYGHTPGETRPL</sequence>
<dbReference type="PROSITE" id="PS00041">
    <property type="entry name" value="HTH_ARAC_FAMILY_1"/>
    <property type="match status" value="1"/>
</dbReference>